<keyword evidence="2" id="KW-1185">Reference proteome</keyword>
<comment type="caution">
    <text evidence="1">The sequence shown here is derived from an EMBL/GenBank/DDBJ whole genome shotgun (WGS) entry which is preliminary data.</text>
</comment>
<dbReference type="Proteomes" id="UP000789920">
    <property type="component" value="Unassembled WGS sequence"/>
</dbReference>
<accession>A0ACA9P179</accession>
<gene>
    <name evidence="1" type="ORF">RPERSI_LOCUS9307</name>
</gene>
<evidence type="ECO:0000313" key="2">
    <source>
        <dbReference type="Proteomes" id="UP000789920"/>
    </source>
</evidence>
<protein>
    <submittedName>
        <fullName evidence="1">15433_t:CDS:1</fullName>
    </submittedName>
</protein>
<evidence type="ECO:0000313" key="1">
    <source>
        <dbReference type="EMBL" id="CAG8685165.1"/>
    </source>
</evidence>
<reference evidence="1" key="1">
    <citation type="submission" date="2021-06" db="EMBL/GenBank/DDBJ databases">
        <authorList>
            <person name="Kallberg Y."/>
            <person name="Tangrot J."/>
            <person name="Rosling A."/>
        </authorList>
    </citation>
    <scope>NUCLEOTIDE SEQUENCE</scope>
    <source>
        <strain evidence="1">MA461A</strain>
    </source>
</reference>
<dbReference type="EMBL" id="CAJVQC010017494">
    <property type="protein sequence ID" value="CAG8685165.1"/>
    <property type="molecule type" value="Genomic_DNA"/>
</dbReference>
<proteinExistence type="predicted"/>
<feature type="non-terminal residue" evidence="1">
    <location>
        <position position="194"/>
    </location>
</feature>
<name>A0ACA9P179_9GLOM</name>
<organism evidence="1 2">
    <name type="scientific">Racocetra persica</name>
    <dbReference type="NCBI Taxonomy" id="160502"/>
    <lineage>
        <taxon>Eukaryota</taxon>
        <taxon>Fungi</taxon>
        <taxon>Fungi incertae sedis</taxon>
        <taxon>Mucoromycota</taxon>
        <taxon>Glomeromycotina</taxon>
        <taxon>Glomeromycetes</taxon>
        <taxon>Diversisporales</taxon>
        <taxon>Gigasporaceae</taxon>
        <taxon>Racocetra</taxon>
    </lineage>
</organism>
<sequence length="194" mass="23473">KVSYIVWKFEPTENEKLHAQMYLQFHSTKRQTLKSAKEIFKKDKSLIFQEKLGGTSIQNRDYSLKTYDRCKKHLNCRCNFFDINHQCDKCDSTCERKIAAWGRGTLPKEIVGLFEFGEFREIEKSFTKAYYQEAIRNEEPELYKELSTWIGLFEAHVRSWTNLHSKERGFIKNQYDQWCWEWRVSQYEEDFEQS</sequence>
<feature type="non-terminal residue" evidence="1">
    <location>
        <position position="1"/>
    </location>
</feature>